<name>A0A1W2G846_REIFA</name>
<dbReference type="AlphaFoldDB" id="A0A1W2G846"/>
<evidence type="ECO:0000313" key="1">
    <source>
        <dbReference type="EMBL" id="SMD32860.1"/>
    </source>
</evidence>
<accession>A0A1W2G846</accession>
<dbReference type="RefSeq" id="WP_084371498.1">
    <property type="nucleotide sequence ID" value="NZ_FWYF01000001.1"/>
</dbReference>
<sequence length="373" mass="42974">MKAIFMITIILFGNALDGFSESRRVRGKVFDAQSGDPLPFAHVIFENIGVTTNTDGNFTINIEVVDVVDVPKLLIKYIGYESVNFEIINWVENINIGLIPSTETLDEVFVITAETVVRNLNSHRQINYEFEDLLLSAFYKESLVVKKQLAYIAEGVFDIYLPTIYNNDQIEIGLKKTRKKTFVNLDSISMLFVTGHARDMINGSMRRNHSFLDTKEMKNYQYWKEGVEQYDGEEVYVVGFGPSGKKASANGLLYISTSTYALIRAEYYPIISRQHFWNKVKWVEEYIEVKSTWLLKQVIYEGAWSVTGNEYNFQAILDVTSFTPVDKKPPITDVINENAIFFDSADNLDENFWRNHNYMSLSEKERLEMSESD</sequence>
<dbReference type="OrthoDB" id="977833at2"/>
<dbReference type="SUPFAM" id="SSF49464">
    <property type="entry name" value="Carboxypeptidase regulatory domain-like"/>
    <property type="match status" value="1"/>
</dbReference>
<dbReference type="EMBL" id="FWYF01000001">
    <property type="protein sequence ID" value="SMD32860.1"/>
    <property type="molecule type" value="Genomic_DNA"/>
</dbReference>
<reference evidence="1 2" key="1">
    <citation type="submission" date="2017-04" db="EMBL/GenBank/DDBJ databases">
        <authorList>
            <person name="Afonso C.L."/>
            <person name="Miller P.J."/>
            <person name="Scott M.A."/>
            <person name="Spackman E."/>
            <person name="Goraichik I."/>
            <person name="Dimitrov K.M."/>
            <person name="Suarez D.L."/>
            <person name="Swayne D.E."/>
        </authorList>
    </citation>
    <scope>NUCLEOTIDE SEQUENCE [LARGE SCALE GENOMIC DNA]</scope>
    <source>
        <strain evidence="1 2">DSM 26133</strain>
    </source>
</reference>
<gene>
    <name evidence="1" type="ORF">SAMN04488029_1220</name>
</gene>
<evidence type="ECO:0000313" key="2">
    <source>
        <dbReference type="Proteomes" id="UP000192472"/>
    </source>
</evidence>
<dbReference type="Proteomes" id="UP000192472">
    <property type="component" value="Unassembled WGS sequence"/>
</dbReference>
<proteinExistence type="predicted"/>
<dbReference type="InterPro" id="IPR008969">
    <property type="entry name" value="CarboxyPept-like_regulatory"/>
</dbReference>
<keyword evidence="2" id="KW-1185">Reference proteome</keyword>
<dbReference type="STRING" id="692418.SAMN04488029_1220"/>
<dbReference type="Gene3D" id="2.60.40.1120">
    <property type="entry name" value="Carboxypeptidase-like, regulatory domain"/>
    <property type="match status" value="1"/>
</dbReference>
<dbReference type="Pfam" id="PF13715">
    <property type="entry name" value="CarbopepD_reg_2"/>
    <property type="match status" value="1"/>
</dbReference>
<dbReference type="Gene3D" id="2.50.20.10">
    <property type="entry name" value="Lipoprotein localisation LolA/LolB/LppX"/>
    <property type="match status" value="1"/>
</dbReference>
<organism evidence="1 2">
    <name type="scientific">Reichenbachiella faecimaris</name>
    <dbReference type="NCBI Taxonomy" id="692418"/>
    <lineage>
        <taxon>Bacteria</taxon>
        <taxon>Pseudomonadati</taxon>
        <taxon>Bacteroidota</taxon>
        <taxon>Cytophagia</taxon>
        <taxon>Cytophagales</taxon>
        <taxon>Reichenbachiellaceae</taxon>
        <taxon>Reichenbachiella</taxon>
    </lineage>
</organism>
<protein>
    <submittedName>
        <fullName evidence="1">CarboxypepD_reg-like domain-containing protein</fullName>
    </submittedName>
</protein>